<proteinExistence type="predicted"/>
<keyword evidence="1" id="KW-0732">Signal</keyword>
<reference evidence="2 3" key="1">
    <citation type="submission" date="2018-05" db="EMBL/GenBank/DDBJ databases">
        <title>The Hungate 1000. A catalogue of reference genomes from the rumen microbiome.</title>
        <authorList>
            <person name="Kelly W."/>
        </authorList>
    </citation>
    <scope>NUCLEOTIDE SEQUENCE [LARGE SCALE GENOMIC DNA]</scope>
    <source>
        <strain evidence="2 3">SAb67</strain>
    </source>
</reference>
<evidence type="ECO:0000313" key="2">
    <source>
        <dbReference type="EMBL" id="PWJ11021.1"/>
    </source>
</evidence>
<name>A0A315XX89_RUMFL</name>
<dbReference type="OrthoDB" id="1820901at2"/>
<gene>
    <name evidence="2" type="ORF">IE37_02670</name>
</gene>
<sequence>MKRLILIASAALMLMCCAIGCGAKRDKKYVGKWEASEMMVDGTKYTDMLGVPLSALFSFEMTGDGKVIWKSAVDNKVIQNANENVDITWKQTDDDIIQIRVTDLTGKDPDNTMDMRYRDGMLVIEEEGSYINMKKVDEFTEINPDDINAAAGVIQNFGITE</sequence>
<evidence type="ECO:0000313" key="3">
    <source>
        <dbReference type="Proteomes" id="UP000245720"/>
    </source>
</evidence>
<protein>
    <recommendedName>
        <fullName evidence="4">Lipocalin-like domain-containing protein</fullName>
    </recommendedName>
</protein>
<feature type="signal peptide" evidence="1">
    <location>
        <begin position="1"/>
        <end position="23"/>
    </location>
</feature>
<dbReference type="AlphaFoldDB" id="A0A315XX89"/>
<dbReference type="RefSeq" id="WP_109727394.1">
    <property type="nucleotide sequence ID" value="NZ_QGDI01000011.1"/>
</dbReference>
<evidence type="ECO:0008006" key="4">
    <source>
        <dbReference type="Google" id="ProtNLM"/>
    </source>
</evidence>
<dbReference type="Proteomes" id="UP000245720">
    <property type="component" value="Unassembled WGS sequence"/>
</dbReference>
<feature type="chain" id="PRO_5038895760" description="Lipocalin-like domain-containing protein" evidence="1">
    <location>
        <begin position="24"/>
        <end position="161"/>
    </location>
</feature>
<evidence type="ECO:0000256" key="1">
    <source>
        <dbReference type="SAM" id="SignalP"/>
    </source>
</evidence>
<dbReference type="EMBL" id="QGDI01000011">
    <property type="protein sequence ID" value="PWJ11021.1"/>
    <property type="molecule type" value="Genomic_DNA"/>
</dbReference>
<comment type="caution">
    <text evidence="2">The sequence shown here is derived from an EMBL/GenBank/DDBJ whole genome shotgun (WGS) entry which is preliminary data.</text>
</comment>
<organism evidence="2 3">
    <name type="scientific">Ruminococcus flavefaciens</name>
    <dbReference type="NCBI Taxonomy" id="1265"/>
    <lineage>
        <taxon>Bacteria</taxon>
        <taxon>Bacillati</taxon>
        <taxon>Bacillota</taxon>
        <taxon>Clostridia</taxon>
        <taxon>Eubacteriales</taxon>
        <taxon>Oscillospiraceae</taxon>
        <taxon>Ruminococcus</taxon>
    </lineage>
</organism>
<accession>A0A315XX89</accession>